<accession>E5AKQ0</accession>
<evidence type="ECO:0000313" key="1">
    <source>
        <dbReference type="EMBL" id="CBW73722.1"/>
    </source>
</evidence>
<gene>
    <name evidence="1" type="ordered locus">RBRH_00880</name>
</gene>
<reference evidence="1 2" key="1">
    <citation type="journal article" date="2011" name="J. Bacteriol.">
        <title>Complete genome sequence of Burkholderia rhizoxinica, an endosymbiont of Rhizopus microsporus.</title>
        <authorList>
            <person name="Lackner G."/>
            <person name="Moebius N."/>
            <person name="Partida-Martinez L."/>
            <person name="Hertweck C."/>
        </authorList>
    </citation>
    <scope>NUCLEOTIDE SEQUENCE [LARGE SCALE GENOMIC DNA]</scope>
    <source>
        <strain evidence="2">DSM 19002 / CIP 109453 / HKI 454</strain>
    </source>
</reference>
<dbReference type="EMBL" id="FR687359">
    <property type="protein sequence ID" value="CBW73722.1"/>
    <property type="molecule type" value="Genomic_DNA"/>
</dbReference>
<proteinExistence type="predicted"/>
<dbReference type="STRING" id="882378.RBRH_00880"/>
<dbReference type="HOGENOM" id="CLU_030001_0_0_4"/>
<sequence>MNSQTYHALQERRLGWLCHKRISHIAPLDRTGTEIHNRAAVQQLLTEIERIRAEPVRAELLQTLWQRAKIQYEVKPEVFKAIFQAAGRLPKQGLQVQKDMIQSILGTPLQYQHTLYKFVYADAERRSPEQGSTWGAIASMLPFYGRIPPVWLDASQIESRYRAFLSRLPALNTSEQAELITVLAKVLAAFSLSGSSFDYFSYRYDLANATILELYETLFQWMQRLPASHRGAPIGALANRVSMLPEAQRPVYFAHLRHLTLSLPDHQLGSALRYLPGALVRVIPPNQHAYELSLLEPALQRVPPAQRALATLGLLEETPQLNDALSKQVWQRAMRLLDGSNGPDIVKVIHRIHIIGLRSNQQQWEDARTEIKAFFERNRFDEATRNAMLNAQNYDLFRDYPIQIQ</sequence>
<dbReference type="Proteomes" id="UP000007437">
    <property type="component" value="Chromosome"/>
</dbReference>
<name>E5AKQ0_MYCRK</name>
<protein>
    <submittedName>
        <fullName evidence="1">Uncharacterized protein</fullName>
    </submittedName>
</protein>
<dbReference type="KEGG" id="brh:RBRH_00880"/>
<dbReference type="AlphaFoldDB" id="E5AKQ0"/>
<evidence type="ECO:0000313" key="2">
    <source>
        <dbReference type="Proteomes" id="UP000007437"/>
    </source>
</evidence>
<organism evidence="1 2">
    <name type="scientific">Mycetohabitans rhizoxinica (strain DSM 19002 / CIP 109453 / HKI 454)</name>
    <name type="common">Paraburkholderia rhizoxinica</name>
    <dbReference type="NCBI Taxonomy" id="882378"/>
    <lineage>
        <taxon>Bacteria</taxon>
        <taxon>Pseudomonadati</taxon>
        <taxon>Pseudomonadota</taxon>
        <taxon>Betaproteobacteria</taxon>
        <taxon>Burkholderiales</taxon>
        <taxon>Burkholderiaceae</taxon>
        <taxon>Mycetohabitans</taxon>
    </lineage>
</organism>